<dbReference type="PROSITE" id="PS00072">
    <property type="entry name" value="ACYL_COA_DH_1"/>
    <property type="match status" value="1"/>
</dbReference>
<organism evidence="11 12">
    <name type="scientific">Streptomyces varsoviensis</name>
    <dbReference type="NCBI Taxonomy" id="67373"/>
    <lineage>
        <taxon>Bacteria</taxon>
        <taxon>Bacillati</taxon>
        <taxon>Actinomycetota</taxon>
        <taxon>Actinomycetes</taxon>
        <taxon>Kitasatosporales</taxon>
        <taxon>Streptomycetaceae</taxon>
        <taxon>Streptomyces</taxon>
    </lineage>
</organism>
<comment type="cofactor">
    <cofactor evidence="1 7">
        <name>FAD</name>
        <dbReference type="ChEBI" id="CHEBI:57692"/>
    </cofactor>
</comment>
<keyword evidence="12" id="KW-1185">Reference proteome</keyword>
<dbReference type="Pfam" id="PF02771">
    <property type="entry name" value="Acyl-CoA_dh_N"/>
    <property type="match status" value="1"/>
</dbReference>
<dbReference type="Pfam" id="PF02770">
    <property type="entry name" value="Acyl-CoA_dh_M"/>
    <property type="match status" value="1"/>
</dbReference>
<dbReference type="InterPro" id="IPR009075">
    <property type="entry name" value="AcylCo_DH/oxidase_C"/>
</dbReference>
<sequence length="402" mass="43920">MEFALTPRLAELKRRAAGLAEKIMPYEDACEADNGLPPEALAAIREEVLASGLQAINMPAEWGGAGLSVLEQAVVQDELGKLTNALWDTVWRPANCLRAATPEQRERYLLPGIQGRCRDAVAITEADAGSDPSGIATTAEPDGDGYVINGEKWFVTVGDAADFLIVLANVRTGAGEEAGGEGAPTLFIIDKDHPGVTLKRTPRYTHTFVYEHPEFVFEDVRVGADAVLGGVGQGYELTRDWFTEERLMIGARTIGAAERALSLATEWARGRTQGGEPLINRQLIQGMLADSVVDIATNRALTHQVAWEFDQADGSERGRKLLHAKAATVKLAASEASNRVADRAQQIFGGRGYMRDYPVERIWRELRVDRIWEGTSEIQRLVIANEIDKRGLPGLLSFRTEA</sequence>
<proteinExistence type="inferred from homology"/>
<comment type="caution">
    <text evidence="11">The sequence shown here is derived from an EMBL/GenBank/DDBJ whole genome shotgun (WGS) entry which is preliminary data.</text>
</comment>
<dbReference type="SUPFAM" id="SSF47203">
    <property type="entry name" value="Acyl-CoA dehydrogenase C-terminal domain-like"/>
    <property type="match status" value="1"/>
</dbReference>
<keyword evidence="6 7" id="KW-0560">Oxidoreductase</keyword>
<evidence type="ECO:0000259" key="8">
    <source>
        <dbReference type="Pfam" id="PF00441"/>
    </source>
</evidence>
<dbReference type="InterPro" id="IPR006089">
    <property type="entry name" value="Acyl-CoA_DH_CS"/>
</dbReference>
<dbReference type="InterPro" id="IPR013786">
    <property type="entry name" value="AcylCoA_DH/ox_N"/>
</dbReference>
<evidence type="ECO:0000259" key="9">
    <source>
        <dbReference type="Pfam" id="PF02770"/>
    </source>
</evidence>
<dbReference type="InterPro" id="IPR037069">
    <property type="entry name" value="AcylCoA_DH/ox_N_sf"/>
</dbReference>
<dbReference type="PANTHER" id="PTHR48083:SF2">
    <property type="entry name" value="MEDIUM-CHAIN SPECIFIC ACYL-COA DEHYDROGENASE, MITOCHONDRIAL"/>
    <property type="match status" value="1"/>
</dbReference>
<evidence type="ECO:0000256" key="2">
    <source>
        <dbReference type="ARBA" id="ARBA00009347"/>
    </source>
</evidence>
<dbReference type="PROSITE" id="PS00073">
    <property type="entry name" value="ACYL_COA_DH_2"/>
    <property type="match status" value="1"/>
</dbReference>
<evidence type="ECO:0000256" key="6">
    <source>
        <dbReference type="ARBA" id="ARBA00023002"/>
    </source>
</evidence>
<evidence type="ECO:0000313" key="11">
    <source>
        <dbReference type="EMBL" id="KOG88773.1"/>
    </source>
</evidence>
<reference evidence="11 12" key="1">
    <citation type="submission" date="2015-07" db="EMBL/GenBank/DDBJ databases">
        <authorList>
            <person name="Ju K.-S."/>
            <person name="Doroghazi J.R."/>
            <person name="Metcalf W.W."/>
        </authorList>
    </citation>
    <scope>NUCLEOTIDE SEQUENCE [LARGE SCALE GENOMIC DNA]</scope>
    <source>
        <strain evidence="11 12">NRRL B-3589</strain>
    </source>
</reference>
<evidence type="ECO:0000256" key="3">
    <source>
        <dbReference type="ARBA" id="ARBA00019125"/>
    </source>
</evidence>
<accession>A0ABR5J5U0</accession>
<dbReference type="EMBL" id="LGUT01001522">
    <property type="protein sequence ID" value="KOG88773.1"/>
    <property type="molecule type" value="Genomic_DNA"/>
</dbReference>
<comment type="similarity">
    <text evidence="2 7">Belongs to the acyl-CoA dehydrogenase family.</text>
</comment>
<dbReference type="PIRSF" id="PIRSF016578">
    <property type="entry name" value="HsaA"/>
    <property type="match status" value="1"/>
</dbReference>
<dbReference type="PANTHER" id="PTHR48083">
    <property type="entry name" value="MEDIUM-CHAIN SPECIFIC ACYL-COA DEHYDROGENASE, MITOCHONDRIAL-RELATED"/>
    <property type="match status" value="1"/>
</dbReference>
<dbReference type="InterPro" id="IPR036250">
    <property type="entry name" value="AcylCo_DH-like_C"/>
</dbReference>
<evidence type="ECO:0000259" key="10">
    <source>
        <dbReference type="Pfam" id="PF02771"/>
    </source>
</evidence>
<gene>
    <name evidence="11" type="ORF">ADK38_17930</name>
</gene>
<protein>
    <recommendedName>
        <fullName evidence="3">Medium-chain specific acyl-CoA dehydrogenase, mitochondrial</fullName>
    </recommendedName>
</protein>
<dbReference type="InterPro" id="IPR006091">
    <property type="entry name" value="Acyl-CoA_Oxase/DH_mid-dom"/>
</dbReference>
<dbReference type="Pfam" id="PF00441">
    <property type="entry name" value="Acyl-CoA_dh_1"/>
    <property type="match status" value="1"/>
</dbReference>
<dbReference type="Gene3D" id="2.40.110.10">
    <property type="entry name" value="Butyryl-CoA Dehydrogenase, subunit A, domain 2"/>
    <property type="match status" value="1"/>
</dbReference>
<evidence type="ECO:0000313" key="12">
    <source>
        <dbReference type="Proteomes" id="UP000037020"/>
    </source>
</evidence>
<evidence type="ECO:0000256" key="4">
    <source>
        <dbReference type="ARBA" id="ARBA00022630"/>
    </source>
</evidence>
<dbReference type="SUPFAM" id="SSF56645">
    <property type="entry name" value="Acyl-CoA dehydrogenase NM domain-like"/>
    <property type="match status" value="1"/>
</dbReference>
<dbReference type="InterPro" id="IPR009100">
    <property type="entry name" value="AcylCoA_DH/oxidase_NM_dom_sf"/>
</dbReference>
<feature type="domain" description="Acyl-CoA dehydrogenase/oxidase N-terminal" evidence="10">
    <location>
        <begin position="19"/>
        <end position="115"/>
    </location>
</feature>
<keyword evidence="4 7" id="KW-0285">Flavoprotein</keyword>
<dbReference type="Gene3D" id="1.10.540.10">
    <property type="entry name" value="Acyl-CoA dehydrogenase/oxidase, N-terminal domain"/>
    <property type="match status" value="1"/>
</dbReference>
<evidence type="ECO:0000256" key="5">
    <source>
        <dbReference type="ARBA" id="ARBA00022827"/>
    </source>
</evidence>
<evidence type="ECO:0000256" key="7">
    <source>
        <dbReference type="RuleBase" id="RU362125"/>
    </source>
</evidence>
<dbReference type="RefSeq" id="WP_030880625.1">
    <property type="nucleotide sequence ID" value="NZ_JBIRHZ010000003.1"/>
</dbReference>
<dbReference type="CDD" id="cd00567">
    <property type="entry name" value="ACAD"/>
    <property type="match status" value="1"/>
</dbReference>
<dbReference type="Gene3D" id="1.20.140.10">
    <property type="entry name" value="Butyryl-CoA Dehydrogenase, subunit A, domain 3"/>
    <property type="match status" value="1"/>
</dbReference>
<dbReference type="Proteomes" id="UP000037020">
    <property type="component" value="Unassembled WGS sequence"/>
</dbReference>
<keyword evidence="5 7" id="KW-0274">FAD</keyword>
<feature type="domain" description="Acyl-CoA dehydrogenase/oxidase C-terminal" evidence="8">
    <location>
        <begin position="232"/>
        <end position="386"/>
    </location>
</feature>
<dbReference type="InterPro" id="IPR050741">
    <property type="entry name" value="Acyl-CoA_dehydrogenase"/>
</dbReference>
<evidence type="ECO:0000256" key="1">
    <source>
        <dbReference type="ARBA" id="ARBA00001974"/>
    </source>
</evidence>
<feature type="domain" description="Acyl-CoA oxidase/dehydrogenase middle" evidence="9">
    <location>
        <begin position="120"/>
        <end position="220"/>
    </location>
</feature>
<dbReference type="InterPro" id="IPR046373">
    <property type="entry name" value="Acyl-CoA_Oxase/DH_mid-dom_sf"/>
</dbReference>
<name>A0ABR5J5U0_9ACTN</name>